<feature type="transmembrane region" description="Helical" evidence="7">
    <location>
        <begin position="186"/>
        <end position="208"/>
    </location>
</feature>
<evidence type="ECO:0000256" key="2">
    <source>
        <dbReference type="ARBA" id="ARBA00010199"/>
    </source>
</evidence>
<feature type="transmembrane region" description="Helical" evidence="7">
    <location>
        <begin position="157"/>
        <end position="180"/>
    </location>
</feature>
<feature type="transmembrane region" description="Helical" evidence="7">
    <location>
        <begin position="314"/>
        <end position="333"/>
    </location>
</feature>
<feature type="transmembrane region" description="Helical" evidence="7">
    <location>
        <begin position="128"/>
        <end position="150"/>
    </location>
</feature>
<dbReference type="PANTHER" id="PTHR43298:SF2">
    <property type="entry name" value="FMN_FAD EXPORTER YEEO-RELATED"/>
    <property type="match status" value="1"/>
</dbReference>
<comment type="subcellular location">
    <subcellularLocation>
        <location evidence="1">Membrane</location>
        <topology evidence="1">Multi-pass membrane protein</topology>
    </subcellularLocation>
</comment>
<keyword evidence="5 7" id="KW-1133">Transmembrane helix</keyword>
<organism evidence="8 9">
    <name type="scientific">Segatella cerevisiae</name>
    <dbReference type="NCBI Taxonomy" id="2053716"/>
    <lineage>
        <taxon>Bacteria</taxon>
        <taxon>Pseudomonadati</taxon>
        <taxon>Bacteroidota</taxon>
        <taxon>Bacteroidia</taxon>
        <taxon>Bacteroidales</taxon>
        <taxon>Prevotellaceae</taxon>
        <taxon>Segatella</taxon>
    </lineage>
</organism>
<protein>
    <submittedName>
        <fullName evidence="8">MATE family efflux transporter</fullName>
    </submittedName>
</protein>
<sequence length="440" mass="48846">MNGRFQQIFRLALPSIMSNITVPLLGLCDVMIVGHIGDAHYIAAISVGTMIFNVIYWVFGFLRMGTGGMTSQALGRRDLAEDMRLLLRALSIGFGIGLLFVILQRPIIGIGLWAMKPSADIIELCKRYCLIVIWGAPAVLSLYGFTGWYVGMQNTRFPMLVSILQNVINVIVSLSLVFGAHLDIEGVAFGTLTAQWCGFLIACSFWLFNYRRLWKHLKDTAGGWKGDWHAWGKFFSVNRDIFIRTLFLVGVSLSFTAIGSRMGAVILAANTLLMEFYTIFSYFTDGFAYAGEALGGKYYGARNRVSFEGLVRSFLRLGAIIMILFTILYALAGKPFLNLLTSDGDVISAAGPYFIWAVAIPFCGVAAFLLDGIFVGIMNTKGLLSSSITAALCFFVVYFLFRKTLGNHALWLAFDAFLFVRGAVEAFIYFRWKSKGLSFR</sequence>
<reference evidence="8 9" key="1">
    <citation type="submission" date="2022-06" db="EMBL/GenBank/DDBJ databases">
        <title>A taxonomic note on the genus Prevotella: Description of four novel genera and emended description of the genera Hallella and Xylanibacter.</title>
        <authorList>
            <person name="Hitch T.C.A."/>
        </authorList>
    </citation>
    <scope>NUCLEOTIDE SEQUENCE [LARGE SCALE GENOMIC DNA]</scope>
    <source>
        <strain evidence="8 9">DSM 100619</strain>
    </source>
</reference>
<evidence type="ECO:0000256" key="3">
    <source>
        <dbReference type="ARBA" id="ARBA00022448"/>
    </source>
</evidence>
<feature type="transmembrane region" description="Helical" evidence="7">
    <location>
        <begin position="39"/>
        <end position="64"/>
    </location>
</feature>
<dbReference type="Proteomes" id="UP001204015">
    <property type="component" value="Unassembled WGS sequence"/>
</dbReference>
<dbReference type="InterPro" id="IPR002528">
    <property type="entry name" value="MATE_fam"/>
</dbReference>
<name>A0ABT1BXQ2_9BACT</name>
<dbReference type="EMBL" id="JAMXLY010000013">
    <property type="protein sequence ID" value="MCO6025232.1"/>
    <property type="molecule type" value="Genomic_DNA"/>
</dbReference>
<feature type="transmembrane region" description="Helical" evidence="7">
    <location>
        <begin position="12"/>
        <end position="33"/>
    </location>
</feature>
<dbReference type="CDD" id="cd13136">
    <property type="entry name" value="MATE_DinF_like"/>
    <property type="match status" value="1"/>
</dbReference>
<keyword evidence="9" id="KW-1185">Reference proteome</keyword>
<keyword evidence="6 7" id="KW-0472">Membrane</keyword>
<evidence type="ECO:0000313" key="9">
    <source>
        <dbReference type="Proteomes" id="UP001204015"/>
    </source>
</evidence>
<dbReference type="Pfam" id="PF01554">
    <property type="entry name" value="MatE"/>
    <property type="match status" value="2"/>
</dbReference>
<evidence type="ECO:0000256" key="5">
    <source>
        <dbReference type="ARBA" id="ARBA00022989"/>
    </source>
</evidence>
<proteinExistence type="inferred from homology"/>
<evidence type="ECO:0000256" key="4">
    <source>
        <dbReference type="ARBA" id="ARBA00022692"/>
    </source>
</evidence>
<gene>
    <name evidence="8" type="ORF">NG821_05165</name>
</gene>
<feature type="transmembrane region" description="Helical" evidence="7">
    <location>
        <begin position="382"/>
        <end position="402"/>
    </location>
</feature>
<evidence type="ECO:0000256" key="6">
    <source>
        <dbReference type="ARBA" id="ARBA00023136"/>
    </source>
</evidence>
<feature type="transmembrane region" description="Helical" evidence="7">
    <location>
        <begin position="85"/>
        <end position="108"/>
    </location>
</feature>
<feature type="transmembrane region" description="Helical" evidence="7">
    <location>
        <begin position="408"/>
        <end position="430"/>
    </location>
</feature>
<accession>A0ABT1BXQ2</accession>
<dbReference type="InterPro" id="IPR044644">
    <property type="entry name" value="DinF-like"/>
</dbReference>
<evidence type="ECO:0000313" key="8">
    <source>
        <dbReference type="EMBL" id="MCO6025232.1"/>
    </source>
</evidence>
<evidence type="ECO:0000256" key="7">
    <source>
        <dbReference type="SAM" id="Phobius"/>
    </source>
</evidence>
<evidence type="ECO:0000256" key="1">
    <source>
        <dbReference type="ARBA" id="ARBA00004141"/>
    </source>
</evidence>
<keyword evidence="3" id="KW-0813">Transport</keyword>
<dbReference type="PANTHER" id="PTHR43298">
    <property type="entry name" value="MULTIDRUG RESISTANCE PROTEIN NORM-RELATED"/>
    <property type="match status" value="1"/>
</dbReference>
<keyword evidence="4 7" id="KW-0812">Transmembrane</keyword>
<comment type="similarity">
    <text evidence="2">Belongs to the multi antimicrobial extrusion (MATE) (TC 2.A.66.1) family.</text>
</comment>
<dbReference type="RefSeq" id="WP_252760592.1">
    <property type="nucleotide sequence ID" value="NZ_JAMXLY010000013.1"/>
</dbReference>
<feature type="transmembrane region" description="Helical" evidence="7">
    <location>
        <begin position="353"/>
        <end position="375"/>
    </location>
</feature>
<feature type="transmembrane region" description="Helical" evidence="7">
    <location>
        <begin position="241"/>
        <end position="258"/>
    </location>
</feature>
<dbReference type="InterPro" id="IPR050222">
    <property type="entry name" value="MATE_MdtK"/>
</dbReference>
<dbReference type="NCBIfam" id="TIGR00797">
    <property type="entry name" value="matE"/>
    <property type="match status" value="1"/>
</dbReference>
<comment type="caution">
    <text evidence="8">The sequence shown here is derived from an EMBL/GenBank/DDBJ whole genome shotgun (WGS) entry which is preliminary data.</text>
</comment>